<comment type="subcellular location">
    <subcellularLocation>
        <location evidence="1">Cell membrane</location>
        <topology evidence="1">Multi-pass membrane protein</topology>
    </subcellularLocation>
</comment>
<feature type="transmembrane region" description="Helical" evidence="6">
    <location>
        <begin position="445"/>
        <end position="466"/>
    </location>
</feature>
<dbReference type="InterPro" id="IPR050545">
    <property type="entry name" value="Mycobact_MmpL"/>
</dbReference>
<reference evidence="8 9" key="1">
    <citation type="submission" date="2018-05" db="EMBL/GenBank/DDBJ databases">
        <title>Complete genome sequence of Arcticibacterium luteifluviistationis SM1504T, a cytophagaceae bacterium isolated from Arctic surface seawater.</title>
        <authorList>
            <person name="Li Y."/>
            <person name="Qin Q.-L."/>
        </authorList>
    </citation>
    <scope>NUCLEOTIDE SEQUENCE [LARGE SCALE GENOMIC DNA]</scope>
    <source>
        <strain evidence="8 9">SM1504</strain>
    </source>
</reference>
<dbReference type="InterPro" id="IPR004869">
    <property type="entry name" value="MMPL_dom"/>
</dbReference>
<dbReference type="EMBL" id="CP029480">
    <property type="protein sequence ID" value="AWV99158.1"/>
    <property type="molecule type" value="Genomic_DNA"/>
</dbReference>
<dbReference type="Pfam" id="PF03176">
    <property type="entry name" value="MMPL"/>
    <property type="match status" value="2"/>
</dbReference>
<gene>
    <name evidence="8" type="ORF">DJ013_13675</name>
</gene>
<dbReference type="GO" id="GO:0016746">
    <property type="term" value="F:acyltransferase activity"/>
    <property type="evidence" value="ECO:0007669"/>
    <property type="project" value="UniProtKB-KW"/>
</dbReference>
<dbReference type="InterPro" id="IPR002123">
    <property type="entry name" value="Plipid/glycerol_acylTrfase"/>
</dbReference>
<dbReference type="KEGG" id="als:DJ013_13675"/>
<dbReference type="SUPFAM" id="SSF82866">
    <property type="entry name" value="Multidrug efflux transporter AcrB transmembrane domain"/>
    <property type="match status" value="2"/>
</dbReference>
<keyword evidence="8" id="KW-0012">Acyltransferase</keyword>
<feature type="transmembrane region" description="Helical" evidence="6">
    <location>
        <begin position="300"/>
        <end position="321"/>
    </location>
</feature>
<keyword evidence="2" id="KW-1003">Cell membrane</keyword>
<dbReference type="Pfam" id="PF01553">
    <property type="entry name" value="Acyltransferase"/>
    <property type="match status" value="1"/>
</dbReference>
<evidence type="ECO:0000256" key="4">
    <source>
        <dbReference type="ARBA" id="ARBA00022989"/>
    </source>
</evidence>
<accession>A0A2Z4GDT5</accession>
<evidence type="ECO:0000256" key="1">
    <source>
        <dbReference type="ARBA" id="ARBA00004651"/>
    </source>
</evidence>
<keyword evidence="8" id="KW-0808">Transferase</keyword>
<dbReference type="InterPro" id="IPR000731">
    <property type="entry name" value="SSD"/>
</dbReference>
<evidence type="ECO:0000256" key="2">
    <source>
        <dbReference type="ARBA" id="ARBA00022475"/>
    </source>
</evidence>
<dbReference type="Gene3D" id="1.20.1640.10">
    <property type="entry name" value="Multidrug efflux transporter AcrB transmembrane domain"/>
    <property type="match status" value="2"/>
</dbReference>
<dbReference type="SUPFAM" id="SSF69593">
    <property type="entry name" value="Glycerol-3-phosphate (1)-acyltransferase"/>
    <property type="match status" value="1"/>
</dbReference>
<dbReference type="SMART" id="SM00563">
    <property type="entry name" value="PlsC"/>
    <property type="match status" value="1"/>
</dbReference>
<organism evidence="8 9">
    <name type="scientific">Arcticibacterium luteifluviistationis</name>
    <dbReference type="NCBI Taxonomy" id="1784714"/>
    <lineage>
        <taxon>Bacteria</taxon>
        <taxon>Pseudomonadati</taxon>
        <taxon>Bacteroidota</taxon>
        <taxon>Cytophagia</taxon>
        <taxon>Cytophagales</taxon>
        <taxon>Leadbetterellaceae</taxon>
        <taxon>Arcticibacterium</taxon>
    </lineage>
</organism>
<evidence type="ECO:0000256" key="6">
    <source>
        <dbReference type="SAM" id="Phobius"/>
    </source>
</evidence>
<proteinExistence type="predicted"/>
<keyword evidence="4 6" id="KW-1133">Transmembrane helix</keyword>
<dbReference type="CDD" id="cd07989">
    <property type="entry name" value="LPLAT_AGPAT-like"/>
    <property type="match status" value="1"/>
</dbReference>
<keyword evidence="5 6" id="KW-0472">Membrane</keyword>
<dbReference type="Proteomes" id="UP000249873">
    <property type="component" value="Chromosome"/>
</dbReference>
<dbReference type="Gene3D" id="3.40.50.150">
    <property type="entry name" value="Vaccinia Virus protein VP39"/>
    <property type="match status" value="1"/>
</dbReference>
<evidence type="ECO:0000313" key="8">
    <source>
        <dbReference type="EMBL" id="AWV99158.1"/>
    </source>
</evidence>
<evidence type="ECO:0000256" key="5">
    <source>
        <dbReference type="ARBA" id="ARBA00023136"/>
    </source>
</evidence>
<feature type="transmembrane region" description="Helical" evidence="6">
    <location>
        <begin position="275"/>
        <end position="294"/>
    </location>
</feature>
<keyword evidence="9" id="KW-1185">Reference proteome</keyword>
<feature type="transmembrane region" description="Helical" evidence="6">
    <location>
        <begin position="392"/>
        <end position="412"/>
    </location>
</feature>
<feature type="transmembrane region" description="Helical" evidence="6">
    <location>
        <begin position="364"/>
        <end position="385"/>
    </location>
</feature>
<evidence type="ECO:0000259" key="7">
    <source>
        <dbReference type="PROSITE" id="PS50156"/>
    </source>
</evidence>
<dbReference type="CDD" id="cd02440">
    <property type="entry name" value="AdoMet_MTases"/>
    <property type="match status" value="1"/>
</dbReference>
<dbReference type="PROSITE" id="PS50156">
    <property type="entry name" value="SSD"/>
    <property type="match status" value="1"/>
</dbReference>
<dbReference type="Pfam" id="PF13649">
    <property type="entry name" value="Methyltransf_25"/>
    <property type="match status" value="1"/>
</dbReference>
<evidence type="ECO:0000256" key="3">
    <source>
        <dbReference type="ARBA" id="ARBA00022692"/>
    </source>
</evidence>
<feature type="transmembrane region" description="Helical" evidence="6">
    <location>
        <begin position="328"/>
        <end position="349"/>
    </location>
</feature>
<dbReference type="InterPro" id="IPR029063">
    <property type="entry name" value="SAM-dependent_MTases_sf"/>
</dbReference>
<dbReference type="PANTHER" id="PTHR33406:SF13">
    <property type="entry name" value="MEMBRANE PROTEIN YDFJ"/>
    <property type="match status" value="1"/>
</dbReference>
<keyword evidence="3 6" id="KW-0812">Transmembrane</keyword>
<dbReference type="OrthoDB" id="9803035at2"/>
<dbReference type="RefSeq" id="WP_111372351.1">
    <property type="nucleotide sequence ID" value="NZ_CP029480.1"/>
</dbReference>
<feature type="transmembrane region" description="Helical" evidence="6">
    <location>
        <begin position="665"/>
        <end position="685"/>
    </location>
</feature>
<feature type="transmembrane region" description="Helical" evidence="6">
    <location>
        <begin position="759"/>
        <end position="778"/>
    </location>
</feature>
<dbReference type="PANTHER" id="PTHR33406">
    <property type="entry name" value="MEMBRANE PROTEIN MJ1562-RELATED"/>
    <property type="match status" value="1"/>
</dbReference>
<feature type="transmembrane region" description="Helical" evidence="6">
    <location>
        <begin position="17"/>
        <end position="35"/>
    </location>
</feature>
<sequence length="1282" mass="145274">MSLFFTSLYRYFQKRRAFLFGIFGVLVVFLGYNASQIELEEDITKMMPSTGKVRTINETLKSLKSLDNIAVNIFFADSTVSEKEYVLKEYAEVFMAKLLALDSSEHLISDVSLQMEDEALLTVNDIYLENLPVFLEESDYENLAEKISPTAIENGMANNFRNLMSPSGMALKQNILKDPLGISGPVLQKLASLQVEDNFELDEGFVFTKDKRNLLCFIKPAVLSQKTAENKKLIEHIDEAIAYAKSQNNDEEIKTEYFGASVVATGNASRIKQDIVITLSITIIALFILITYFFKRWSSFFVIFIPVLFGVLFSVGILYLIRESVSVIAIGAGSVVLGISVDFAIHFYAHFKHTNSAVATIKDLAFPLTLGGFTTIGAFLSLLFVDSEALQDFGIFAALTLGGTALFILVLYPHLLKEYKRDEVFELKENFITKIGRYRFEKNKWLIAFILILAFVSIFTSKKVAFESDMMKMNYMSEETKNAEKHLSTLSHDYGTATVYLVAKADNLDEALFHTEASIPLLEQLKKEGKISRYTDVDALLLSKTEQNKRIDRWNTFWTEEKKASVKQNLLTEGAKYKFKADAFSDFYALLEKEIKPIDEATYGESGKGVLANFISNGNTVITTIKAPLAYEKEIIDAFEGNADIDIFSKKYLTNSFVLSIKNNFNLILGISSILVFVFLLISYGRLELALITYIPMIMSWLIILGLMGLFGLKFNIINIIISTFIFGLGDDYSIFITDALSNEYKTGKKNLSNYKSSIFLSAFTTIIGIGVLAFAQHPALKSIGLIAVIGMFSVLLVSNTIQPALYNFMITKRANKKRVPLTVMGLIRSIFAFVYFAIGCFIVMTFGLIILKLLPLSLKTRKNWFHRVRSLGAKSMIYVNTHVAKRKVNPLNEDFEKPAMVITNHHSVIDSLLMQSLSPKLILMVNDWVWNNTFMGPIVRMGGFIPKEAGYDENLVQIRELIAEGYSIAIFPEGSRSPSEKLRRFHKGAFFLAEKLELDILPIIFHGTAYVQGREDNFLLKPGEITVKYLPRISPDDEHFGKGYGQRTKLISAYFKEEYATLRAERETVDYFFDRLRTNYIYKGPVLEWYMKIKVRLEDSYKLFDEILPKKGVISDIGCGYGFLPLMLGFRSSERVIYATDYDENKIEVANNCFSKTDKVTFEAADATTSNLQKSDAFVLSDILHYLPSVEQEKLLEKTIENLNPNGLILIRDGDSDLQERHKGTQLTEFFSTKFGFNKTKNELEFLSGKFIEKIAAKHKLSIERIDNTKRTSNVIYVLRK</sequence>
<feature type="transmembrane region" description="Helical" evidence="6">
    <location>
        <begin position="784"/>
        <end position="810"/>
    </location>
</feature>
<feature type="transmembrane region" description="Helical" evidence="6">
    <location>
        <begin position="691"/>
        <end position="713"/>
    </location>
</feature>
<evidence type="ECO:0000313" key="9">
    <source>
        <dbReference type="Proteomes" id="UP000249873"/>
    </source>
</evidence>
<feature type="transmembrane region" description="Helical" evidence="6">
    <location>
        <begin position="831"/>
        <end position="852"/>
    </location>
</feature>
<dbReference type="SUPFAM" id="SSF53335">
    <property type="entry name" value="S-adenosyl-L-methionine-dependent methyltransferases"/>
    <property type="match status" value="1"/>
</dbReference>
<dbReference type="GO" id="GO:0005886">
    <property type="term" value="C:plasma membrane"/>
    <property type="evidence" value="ECO:0007669"/>
    <property type="project" value="UniProtKB-SubCell"/>
</dbReference>
<protein>
    <submittedName>
        <fullName evidence="8">Glycerol acyltransferase</fullName>
    </submittedName>
</protein>
<feature type="domain" description="SSD" evidence="7">
    <location>
        <begin position="685"/>
        <end position="809"/>
    </location>
</feature>
<name>A0A2Z4GDT5_9BACT</name>
<dbReference type="InterPro" id="IPR041698">
    <property type="entry name" value="Methyltransf_25"/>
</dbReference>